<protein>
    <submittedName>
        <fullName evidence="2">Uncharacterized protein</fullName>
    </submittedName>
</protein>
<dbReference type="RefSeq" id="XP_065329537.1">
    <property type="nucleotide sequence ID" value="XM_065473465.1"/>
</dbReference>
<gene>
    <name evidence="2" type="ORF">VNE69_04213</name>
</gene>
<keyword evidence="3" id="KW-1185">Reference proteome</keyword>
<proteinExistence type="predicted"/>
<dbReference type="AlphaFoldDB" id="A0AAX4JBX9"/>
<evidence type="ECO:0000313" key="2">
    <source>
        <dbReference type="EMBL" id="WUR03392.1"/>
    </source>
</evidence>
<feature type="chain" id="PRO_5043354496" evidence="1">
    <location>
        <begin position="16"/>
        <end position="559"/>
    </location>
</feature>
<evidence type="ECO:0000256" key="1">
    <source>
        <dbReference type="SAM" id="SignalP"/>
    </source>
</evidence>
<accession>A0AAX4JBX9</accession>
<evidence type="ECO:0000313" key="3">
    <source>
        <dbReference type="Proteomes" id="UP001334084"/>
    </source>
</evidence>
<dbReference type="KEGG" id="vnx:VNE69_04213"/>
<dbReference type="EMBL" id="CP142729">
    <property type="protein sequence ID" value="WUR03392.1"/>
    <property type="molecule type" value="Genomic_DNA"/>
</dbReference>
<feature type="signal peptide" evidence="1">
    <location>
        <begin position="1"/>
        <end position="15"/>
    </location>
</feature>
<reference evidence="2" key="1">
    <citation type="journal article" date="2024" name="BMC Genomics">
        <title>Functional annotation of a divergent genome using sequence and structure-based similarity.</title>
        <authorList>
            <person name="Svedberg D."/>
            <person name="Winiger R.R."/>
            <person name="Berg A."/>
            <person name="Sharma H."/>
            <person name="Tellgren-Roth C."/>
            <person name="Debrunner-Vossbrinck B.A."/>
            <person name="Vossbrinck C.R."/>
            <person name="Barandun J."/>
        </authorList>
    </citation>
    <scope>NUCLEOTIDE SEQUENCE</scope>
    <source>
        <strain evidence="2">Illinois isolate</strain>
    </source>
</reference>
<organism evidence="2 3">
    <name type="scientific">Vairimorpha necatrix</name>
    <dbReference type="NCBI Taxonomy" id="6039"/>
    <lineage>
        <taxon>Eukaryota</taxon>
        <taxon>Fungi</taxon>
        <taxon>Fungi incertae sedis</taxon>
        <taxon>Microsporidia</taxon>
        <taxon>Nosematidae</taxon>
        <taxon>Vairimorpha</taxon>
    </lineage>
</organism>
<dbReference type="Proteomes" id="UP001334084">
    <property type="component" value="Chromosome 4"/>
</dbReference>
<keyword evidence="1" id="KW-0732">Signal</keyword>
<sequence>MNILEIFFTLVFVQGDLNTLQHVQNMVMNKITTGDYFSLTSDKKYSCLKIKSLWEGSIEVLIDDPRNVIPEQKLITCWIKCENKSVNEICIDFDEKVASKLDFDSNDSVFLRYEEDNLNKHVNSDKSITMGNIIDKIIERNNEKKDKGQFYFENIYSKYSYMDIEFEYLQIKHQDDQIAEYKNDSYVFLDLNSAEEINRITFRINIENTFCFFEFSKEDLTNMLKSIINKKKILVNDLCKKICELFEISEDNFLVREKNITIFLSNINIEKEGFKLYQENDDNQIEKSVIKNPILLDNCLHQDEIKSCIDKKCLNEFKEVNNKIMEISDTKQYKEIEAFYFLIHKYEKINFLIKRILNRPTSKVKRLFTHLLIISDILNKNNLSILFENEEGNEKKRSEIINYICERLSDNSWDVSYLIKICLLIEAERYINENDASKDILFITLKDIGYLISSQKSTKEFSLDKEKRYINLMKIMKEIVDILSENFNCLSIYNIIEIISLFSGTRSNFIAKSDTEEHGELFKDDIIKKNNLDVKKVEKINELVSSKLFEKYNGKTFTK</sequence>
<name>A0AAX4JBX9_9MICR</name>
<dbReference type="GeneID" id="90541203"/>